<protein>
    <submittedName>
        <fullName evidence="2">Uncharacterized protein</fullName>
    </submittedName>
</protein>
<reference evidence="2 3" key="1">
    <citation type="submission" date="2018-11" db="EMBL/GenBank/DDBJ databases">
        <title>Genomic Encyclopedia of Type Strains, Phase IV (KMG-IV): sequencing the most valuable type-strain genomes for metagenomic binning, comparative biology and taxonomic classification.</title>
        <authorList>
            <person name="Goeker M."/>
        </authorList>
    </citation>
    <scope>NUCLEOTIDE SEQUENCE [LARGE SCALE GENOMIC DNA]</scope>
    <source>
        <strain evidence="2 3">DSM 22027</strain>
    </source>
</reference>
<proteinExistence type="predicted"/>
<dbReference type="AlphaFoldDB" id="A0A3N1USH1"/>
<feature type="region of interest" description="Disordered" evidence="1">
    <location>
        <begin position="29"/>
        <end position="54"/>
    </location>
</feature>
<dbReference type="EMBL" id="RJVA01000014">
    <property type="protein sequence ID" value="ROQ90791.1"/>
    <property type="molecule type" value="Genomic_DNA"/>
</dbReference>
<dbReference type="OrthoDB" id="5520792at2"/>
<feature type="compositionally biased region" description="Basic and acidic residues" evidence="1">
    <location>
        <begin position="40"/>
        <end position="54"/>
    </location>
</feature>
<keyword evidence="3" id="KW-1185">Reference proteome</keyword>
<organism evidence="2 3">
    <name type="scientific">Desulfosoma caldarium</name>
    <dbReference type="NCBI Taxonomy" id="610254"/>
    <lineage>
        <taxon>Bacteria</taxon>
        <taxon>Pseudomonadati</taxon>
        <taxon>Thermodesulfobacteriota</taxon>
        <taxon>Syntrophobacteria</taxon>
        <taxon>Syntrophobacterales</taxon>
        <taxon>Syntrophobacteraceae</taxon>
        <taxon>Desulfosoma</taxon>
    </lineage>
</organism>
<accession>A0A3N1USH1</accession>
<sequence>MNKNNAPETQLDLLKGTEIAKEGLQAHEVVESAKAPTPSVDKDATAHAESDVQDKKLQERIERSMDAIKQFIRNIDINSL</sequence>
<name>A0A3N1USH1_9BACT</name>
<dbReference type="Proteomes" id="UP000276223">
    <property type="component" value="Unassembled WGS sequence"/>
</dbReference>
<evidence type="ECO:0000313" key="3">
    <source>
        <dbReference type="Proteomes" id="UP000276223"/>
    </source>
</evidence>
<gene>
    <name evidence="2" type="ORF">EDC27_2685</name>
</gene>
<comment type="caution">
    <text evidence="2">The sequence shown here is derived from an EMBL/GenBank/DDBJ whole genome shotgun (WGS) entry which is preliminary data.</text>
</comment>
<dbReference type="RefSeq" id="WP_123291135.1">
    <property type="nucleotide sequence ID" value="NZ_RJVA01000014.1"/>
</dbReference>
<evidence type="ECO:0000313" key="2">
    <source>
        <dbReference type="EMBL" id="ROQ90791.1"/>
    </source>
</evidence>
<evidence type="ECO:0000256" key="1">
    <source>
        <dbReference type="SAM" id="MobiDB-lite"/>
    </source>
</evidence>